<dbReference type="EMBL" id="AP028955">
    <property type="protein sequence ID" value="BET38764.1"/>
    <property type="molecule type" value="Genomic_DNA"/>
</dbReference>
<comment type="similarity">
    <text evidence="1 5">Belongs to the universal ribosomal protein uL10 family.</text>
</comment>
<keyword evidence="5" id="KW-0694">RNA-binding</keyword>
<dbReference type="Gene3D" id="3.30.70.1730">
    <property type="match status" value="1"/>
</dbReference>
<dbReference type="RefSeq" id="WP_353305712.1">
    <property type="nucleotide sequence ID" value="NZ_AP028955.1"/>
</dbReference>
<comment type="function">
    <text evidence="5">Forms part of the ribosomal stalk, playing a central role in the interaction of the ribosome with GTP-bound translation factors.</text>
</comment>
<dbReference type="Pfam" id="PF00466">
    <property type="entry name" value="Ribosomal_L10"/>
    <property type="match status" value="1"/>
</dbReference>
<comment type="subunit">
    <text evidence="5">Part of the ribosomal stalk of the 50S ribosomal subunit. The N-terminus interacts with L11 and the large rRNA to form the base of the stalk. The C-terminus forms an elongated spine to which L12 dimers bind in a sequential fashion forming a multimeric L10(L12)X complex.</text>
</comment>
<dbReference type="HAMAP" id="MF_00362">
    <property type="entry name" value="Ribosomal_uL10"/>
    <property type="match status" value="1"/>
</dbReference>
<evidence type="ECO:0000256" key="1">
    <source>
        <dbReference type="ARBA" id="ARBA00008889"/>
    </source>
</evidence>
<gene>
    <name evidence="5 6" type="primary">rplJ</name>
    <name evidence="6" type="ORF">SAP269_13530</name>
</gene>
<keyword evidence="3 5" id="KW-0687">Ribonucleoprotein</keyword>
<evidence type="ECO:0000256" key="3">
    <source>
        <dbReference type="ARBA" id="ARBA00023274"/>
    </source>
</evidence>
<evidence type="ECO:0000256" key="5">
    <source>
        <dbReference type="HAMAP-Rule" id="MF_00362"/>
    </source>
</evidence>
<dbReference type="InterPro" id="IPR047865">
    <property type="entry name" value="Ribosomal_uL10_bac_type"/>
</dbReference>
<dbReference type="NCBIfam" id="NF000955">
    <property type="entry name" value="PRK00099.1-1"/>
    <property type="match status" value="1"/>
</dbReference>
<dbReference type="CDD" id="cd05797">
    <property type="entry name" value="Ribosomal_L10"/>
    <property type="match status" value="1"/>
</dbReference>
<organism evidence="6 7">
    <name type="scientific">Spiroplasma ixodetis</name>
    <dbReference type="NCBI Taxonomy" id="2141"/>
    <lineage>
        <taxon>Bacteria</taxon>
        <taxon>Bacillati</taxon>
        <taxon>Mycoplasmatota</taxon>
        <taxon>Mollicutes</taxon>
        <taxon>Entomoplasmatales</taxon>
        <taxon>Spiroplasmataceae</taxon>
        <taxon>Spiroplasma</taxon>
    </lineage>
</organism>
<dbReference type="GO" id="GO:0005840">
    <property type="term" value="C:ribosome"/>
    <property type="evidence" value="ECO:0007669"/>
    <property type="project" value="UniProtKB-KW"/>
</dbReference>
<dbReference type="Proteomes" id="UP001473424">
    <property type="component" value="Chromosome"/>
</dbReference>
<sequence length="163" mass="18088">MRPAMVEKQKTIDLIAKQINDSKTTIVVQYQGMNVEEISSLRKELRTKGATFTIYKNNLVARALKKEYSSLESSLVGPNGFIFGFENELETAKIVSNYAKINKLLVLRGGIFEGKVIDQSELQKIASLPSKLELISMLASFLQAPVRNLALAIKAVAQKKENA</sequence>
<reference evidence="7" key="1">
    <citation type="journal article" date="2024" name="FEMS Microbiol. Lett.">
        <title>Genomic insights into Spiroplasma endosymbionts that induce male-killing and protective phenotypes in the pea aphid.</title>
        <authorList>
            <person name="Arai H."/>
            <person name="Legeai F."/>
            <person name="Kageyama D."/>
            <person name="Sugio A."/>
            <person name="Simon J.C."/>
        </authorList>
    </citation>
    <scope>NUCLEOTIDE SEQUENCE [LARGE SCALE GENOMIC DNA]</scope>
    <source>
        <strain evidence="7">sAp269</strain>
    </source>
</reference>
<keyword evidence="7" id="KW-1185">Reference proteome</keyword>
<dbReference type="InterPro" id="IPR022973">
    <property type="entry name" value="Ribosomal_uL10_bac"/>
</dbReference>
<keyword evidence="5" id="KW-0699">rRNA-binding</keyword>
<evidence type="ECO:0000313" key="6">
    <source>
        <dbReference type="EMBL" id="BET38764.1"/>
    </source>
</evidence>
<dbReference type="InterPro" id="IPR043141">
    <property type="entry name" value="Ribosomal_uL10-like_sf"/>
</dbReference>
<name>A0ABM8JPB2_9MOLU</name>
<keyword evidence="2 5" id="KW-0689">Ribosomal protein</keyword>
<accession>A0ABM8JPB2</accession>
<dbReference type="InterPro" id="IPR001790">
    <property type="entry name" value="Ribosomal_uL10"/>
</dbReference>
<evidence type="ECO:0000256" key="4">
    <source>
        <dbReference type="ARBA" id="ARBA00035202"/>
    </source>
</evidence>
<evidence type="ECO:0000313" key="7">
    <source>
        <dbReference type="Proteomes" id="UP001473424"/>
    </source>
</evidence>
<proteinExistence type="inferred from homology"/>
<evidence type="ECO:0000256" key="2">
    <source>
        <dbReference type="ARBA" id="ARBA00022980"/>
    </source>
</evidence>
<dbReference type="PANTHER" id="PTHR11560">
    <property type="entry name" value="39S RIBOSOMAL PROTEIN L10, MITOCHONDRIAL"/>
    <property type="match status" value="1"/>
</dbReference>
<protein>
    <recommendedName>
        <fullName evidence="4 5">Large ribosomal subunit protein uL10</fullName>
    </recommendedName>
</protein>
<dbReference type="SUPFAM" id="SSF160369">
    <property type="entry name" value="Ribosomal protein L10-like"/>
    <property type="match status" value="1"/>
</dbReference>